<dbReference type="EMBL" id="MAYM02002141">
    <property type="protein sequence ID" value="RLN02800.1"/>
    <property type="molecule type" value="Genomic_DNA"/>
</dbReference>
<feature type="domain" description="PH" evidence="2">
    <location>
        <begin position="146"/>
        <end position="236"/>
    </location>
</feature>
<reference evidence="5 6" key="1">
    <citation type="submission" date="2018-07" db="EMBL/GenBank/DDBJ databases">
        <title>Genome sequencing of oomycete isolates from Chile give support for New Zealand origin for Phytophthora kernoviae and make available the first Nothophytophthora sp. genome.</title>
        <authorList>
            <person name="Studholme D.J."/>
            <person name="Sanfuentes E."/>
            <person name="Panda P."/>
            <person name="Hill R."/>
            <person name="Sambles C."/>
            <person name="Grant M."/>
            <person name="Williams N.M."/>
            <person name="Mcdougal R.L."/>
        </authorList>
    </citation>
    <scope>NUCLEOTIDE SEQUENCE [LARGE SCALE GENOMIC DNA]</scope>
    <source>
        <strain evidence="3">Chile2</strain>
        <strain evidence="4">Chile4</strain>
    </source>
</reference>
<evidence type="ECO:0000259" key="2">
    <source>
        <dbReference type="PROSITE" id="PS50003"/>
    </source>
</evidence>
<dbReference type="Proteomes" id="UP000285883">
    <property type="component" value="Unassembled WGS sequence"/>
</dbReference>
<dbReference type="InterPro" id="IPR051707">
    <property type="entry name" value="PI-Interact_SigTrans_Reg"/>
</dbReference>
<dbReference type="Pfam" id="PF00169">
    <property type="entry name" value="PH"/>
    <property type="match status" value="2"/>
</dbReference>
<dbReference type="SUPFAM" id="SSF50729">
    <property type="entry name" value="PH domain-like"/>
    <property type="match status" value="2"/>
</dbReference>
<accession>A0A3R7MKV2</accession>
<dbReference type="Proteomes" id="UP000285624">
    <property type="component" value="Unassembled WGS sequence"/>
</dbReference>
<dbReference type="InterPro" id="IPR005334">
    <property type="entry name" value="Tctex-1-like"/>
</dbReference>
<dbReference type="STRING" id="325452.A0A3R7MKV2"/>
<evidence type="ECO:0000313" key="4">
    <source>
        <dbReference type="EMBL" id="RLN79925.1"/>
    </source>
</evidence>
<dbReference type="InterPro" id="IPR011993">
    <property type="entry name" value="PH-like_dom_sf"/>
</dbReference>
<dbReference type="CDD" id="cd00821">
    <property type="entry name" value="PH"/>
    <property type="match status" value="2"/>
</dbReference>
<protein>
    <recommendedName>
        <fullName evidence="2">PH domain-containing protein</fullName>
    </recommendedName>
</protein>
<dbReference type="SMART" id="SM00233">
    <property type="entry name" value="PH"/>
    <property type="match status" value="2"/>
</dbReference>
<organism evidence="3 6">
    <name type="scientific">Phytophthora kernoviae</name>
    <dbReference type="NCBI Taxonomy" id="325452"/>
    <lineage>
        <taxon>Eukaryota</taxon>
        <taxon>Sar</taxon>
        <taxon>Stramenopiles</taxon>
        <taxon>Oomycota</taxon>
        <taxon>Peronosporomycetes</taxon>
        <taxon>Peronosporales</taxon>
        <taxon>Peronosporaceae</taxon>
        <taxon>Phytophthora</taxon>
    </lineage>
</organism>
<dbReference type="InterPro" id="IPR038586">
    <property type="entry name" value="Tctex-1-like_sf"/>
</dbReference>
<sequence length="602" mass="66820">MEDIEGVPLEEVSRANDAVVVASEAQGCVGWLKKEGGNIKSWKRRYFTLYGTKLSYYKSEKGSLLRSCNITTITTHPSISLGLAVSIVGGRTLIMQASSQEEYEKWLAAIQEAVAGENDRKSSAMETPKVTKFVENGPITDKATVLTRYSGWLEKEGQRFKTWKKRYFTLKSSALIYYSEIGGVARGHGMVCSAHLDESKPLTIVIEFRSGKTMRVTAPNEAEENSWLQVLSKGRSSSSRTTDTSDDVVDSEEEEEDEEDAHRLKRLDSNDYFANDTITNDTFMRLQDQDGKTTTFMQSSNGSVNDTINGVQYSFKGELKFDEEDEEKEDLGVSTTGADYYRELIAEDERVQAQRKSEQPSREEEPPIAGYKARRTFLGVEFEVRLFEMDDAGIVAVTFQISGDKGAPLKFSRVFSRAELEKAGIAKTLEGHVTLVDSLELVEDAYFTGSDAVNAGLNSLAAYQLSSTLGGMSYPAPVVSQEAALAYFARAPVGLTEEVDRIILASIESCLKDEVYDEQKVSQWIDFICESIMKGLGELRKPLKYIVSCLIMQKNGAGVHASVSCHWDTVTDGAHVVKWPGDKHKDHNRSMYCVTTVSGLSF</sequence>
<gene>
    <name evidence="3" type="ORF">BBI17_005002</name>
    <name evidence="4" type="ORF">BBO99_00004900</name>
</gene>
<dbReference type="InterPro" id="IPR001849">
    <property type="entry name" value="PH_domain"/>
</dbReference>
<keyword evidence="5" id="KW-1185">Reference proteome</keyword>
<dbReference type="EMBL" id="MBDN02000127">
    <property type="protein sequence ID" value="RLN79925.1"/>
    <property type="molecule type" value="Genomic_DNA"/>
</dbReference>
<dbReference type="Pfam" id="PF03645">
    <property type="entry name" value="Tctex-1"/>
    <property type="match status" value="1"/>
</dbReference>
<dbReference type="AlphaFoldDB" id="A0A3R7MKV2"/>
<evidence type="ECO:0000256" key="1">
    <source>
        <dbReference type="SAM" id="MobiDB-lite"/>
    </source>
</evidence>
<dbReference type="PANTHER" id="PTHR14336:SF16">
    <property type="entry name" value="PH DOMAIN-CONTAINING PROTEIN"/>
    <property type="match status" value="1"/>
</dbReference>
<feature type="compositionally biased region" description="Acidic residues" evidence="1">
    <location>
        <begin position="244"/>
        <end position="259"/>
    </location>
</feature>
<feature type="domain" description="PH" evidence="2">
    <location>
        <begin position="25"/>
        <end position="115"/>
    </location>
</feature>
<dbReference type="PROSITE" id="PS50003">
    <property type="entry name" value="PH_DOMAIN"/>
    <property type="match status" value="2"/>
</dbReference>
<evidence type="ECO:0000313" key="6">
    <source>
        <dbReference type="Proteomes" id="UP000285883"/>
    </source>
</evidence>
<dbReference type="Gene3D" id="3.30.1140.40">
    <property type="entry name" value="Tctex-1"/>
    <property type="match status" value="1"/>
</dbReference>
<dbReference type="PANTHER" id="PTHR14336">
    <property type="entry name" value="TANDEM PH DOMAIN CONTAINING PROTEIN"/>
    <property type="match status" value="1"/>
</dbReference>
<dbReference type="CDD" id="cd21455">
    <property type="entry name" value="DLC-like_DYNLT1_DYNLT3"/>
    <property type="match status" value="1"/>
</dbReference>
<evidence type="ECO:0000313" key="3">
    <source>
        <dbReference type="EMBL" id="RLN02800.1"/>
    </source>
</evidence>
<name>A0A3R7MKV2_9STRA</name>
<evidence type="ECO:0000313" key="5">
    <source>
        <dbReference type="Proteomes" id="UP000285624"/>
    </source>
</evidence>
<proteinExistence type="predicted"/>
<comment type="caution">
    <text evidence="3">The sequence shown here is derived from an EMBL/GenBank/DDBJ whole genome shotgun (WGS) entry which is preliminary data.</text>
</comment>
<dbReference type="Gene3D" id="2.30.29.30">
    <property type="entry name" value="Pleckstrin-homology domain (PH domain)/Phosphotyrosine-binding domain (PTB)"/>
    <property type="match status" value="2"/>
</dbReference>
<feature type="region of interest" description="Disordered" evidence="1">
    <location>
        <begin position="229"/>
        <end position="262"/>
    </location>
</feature>